<name>A0A0C2YMM2_HEBCY</name>
<reference evidence="1 2" key="1">
    <citation type="submission" date="2014-04" db="EMBL/GenBank/DDBJ databases">
        <authorList>
            <consortium name="DOE Joint Genome Institute"/>
            <person name="Kuo A."/>
            <person name="Gay G."/>
            <person name="Dore J."/>
            <person name="Kohler A."/>
            <person name="Nagy L.G."/>
            <person name="Floudas D."/>
            <person name="Copeland A."/>
            <person name="Barry K.W."/>
            <person name="Cichocki N."/>
            <person name="Veneault-Fourrey C."/>
            <person name="LaButti K."/>
            <person name="Lindquist E.A."/>
            <person name="Lipzen A."/>
            <person name="Lundell T."/>
            <person name="Morin E."/>
            <person name="Murat C."/>
            <person name="Sun H."/>
            <person name="Tunlid A."/>
            <person name="Henrissat B."/>
            <person name="Grigoriev I.V."/>
            <person name="Hibbett D.S."/>
            <person name="Martin F."/>
            <person name="Nordberg H.P."/>
            <person name="Cantor M.N."/>
            <person name="Hua S.X."/>
        </authorList>
    </citation>
    <scope>NUCLEOTIDE SEQUENCE [LARGE SCALE GENOMIC DNA]</scope>
    <source>
        <strain evidence="2">h7</strain>
    </source>
</reference>
<dbReference type="EMBL" id="KN831778">
    <property type="protein sequence ID" value="KIM42257.1"/>
    <property type="molecule type" value="Genomic_DNA"/>
</dbReference>
<reference evidence="2" key="2">
    <citation type="submission" date="2015-01" db="EMBL/GenBank/DDBJ databases">
        <title>Evolutionary Origins and Diversification of the Mycorrhizal Mutualists.</title>
        <authorList>
            <consortium name="DOE Joint Genome Institute"/>
            <consortium name="Mycorrhizal Genomics Consortium"/>
            <person name="Kohler A."/>
            <person name="Kuo A."/>
            <person name="Nagy L.G."/>
            <person name="Floudas D."/>
            <person name="Copeland A."/>
            <person name="Barry K.W."/>
            <person name="Cichocki N."/>
            <person name="Veneault-Fourrey C."/>
            <person name="LaButti K."/>
            <person name="Lindquist E.A."/>
            <person name="Lipzen A."/>
            <person name="Lundell T."/>
            <person name="Morin E."/>
            <person name="Murat C."/>
            <person name="Riley R."/>
            <person name="Ohm R."/>
            <person name="Sun H."/>
            <person name="Tunlid A."/>
            <person name="Henrissat B."/>
            <person name="Grigoriev I.V."/>
            <person name="Hibbett D.S."/>
            <person name="Martin F."/>
        </authorList>
    </citation>
    <scope>NUCLEOTIDE SEQUENCE [LARGE SCALE GENOMIC DNA]</scope>
    <source>
        <strain evidence="2">h7</strain>
    </source>
</reference>
<dbReference type="OrthoDB" id="2745898at2759"/>
<dbReference type="SUPFAM" id="SSF52047">
    <property type="entry name" value="RNI-like"/>
    <property type="match status" value="1"/>
</dbReference>
<evidence type="ECO:0008006" key="3">
    <source>
        <dbReference type="Google" id="ProtNLM"/>
    </source>
</evidence>
<keyword evidence="2" id="KW-1185">Reference proteome</keyword>
<dbReference type="Proteomes" id="UP000053424">
    <property type="component" value="Unassembled WGS sequence"/>
</dbReference>
<accession>A0A0C2YMM2</accession>
<dbReference type="AlphaFoldDB" id="A0A0C2YMM2"/>
<organism evidence="1 2">
    <name type="scientific">Hebeloma cylindrosporum</name>
    <dbReference type="NCBI Taxonomy" id="76867"/>
    <lineage>
        <taxon>Eukaryota</taxon>
        <taxon>Fungi</taxon>
        <taxon>Dikarya</taxon>
        <taxon>Basidiomycota</taxon>
        <taxon>Agaricomycotina</taxon>
        <taxon>Agaricomycetes</taxon>
        <taxon>Agaricomycetidae</taxon>
        <taxon>Agaricales</taxon>
        <taxon>Agaricineae</taxon>
        <taxon>Hymenogastraceae</taxon>
        <taxon>Hebeloma</taxon>
    </lineage>
</organism>
<proteinExistence type="predicted"/>
<dbReference type="HOGENOM" id="CLU_035624_0_0_1"/>
<protein>
    <recommendedName>
        <fullName evidence="3">F-box domain-containing protein</fullName>
    </recommendedName>
</protein>
<evidence type="ECO:0000313" key="1">
    <source>
        <dbReference type="EMBL" id="KIM42257.1"/>
    </source>
</evidence>
<sequence length="373" mass="42566">MRSTLILPLEIEEIILNFLAEDDNNHSALKACSLVCQAFLPICRKHIFGSIVINDTSHRPVPAASTYAFQRLLRDSPEITDYIRKLDYTFEFELFESGVLGPGYSDSPPYQESLEQISRLEFLTVRNGNWAKFDWNNNPIRPALLHLLHLPTLSHLNVTSFNNFMLSDLIPCVNLKYLHICLHTTGAAETTFPSPSLPEHPPIQLKEFITDSRTGDVVTQIFAARRTDGQRLIDFGSLAKITMNIDRLNICQTSQELFQGCQSLIHVNISFWDRRWYVRPSLADMLRPSMQTLKHIVVNFDIYGVDADPLIGIPSDLEDMRTRNIIESVTIGVMVQTDQDCRRGDEWGRLDEVLTSPGWSSLQRVSLTTYRHC</sequence>
<gene>
    <name evidence="1" type="ORF">M413DRAFT_129962</name>
</gene>
<evidence type="ECO:0000313" key="2">
    <source>
        <dbReference type="Proteomes" id="UP000053424"/>
    </source>
</evidence>